<dbReference type="InterPro" id="IPR011701">
    <property type="entry name" value="MFS"/>
</dbReference>
<dbReference type="InterPro" id="IPR020846">
    <property type="entry name" value="MFS_dom"/>
</dbReference>
<feature type="transmembrane region" description="Helical" evidence="3">
    <location>
        <begin position="303"/>
        <end position="325"/>
    </location>
</feature>
<evidence type="ECO:0000313" key="5">
    <source>
        <dbReference type="EMBL" id="KXN74344.1"/>
    </source>
</evidence>
<comment type="similarity">
    <text evidence="2">Belongs to the major facilitator superfamily. Monocarboxylate porter (TC 2.A.1.13) family.</text>
</comment>
<feature type="transmembrane region" description="Helical" evidence="3">
    <location>
        <begin position="337"/>
        <end position="362"/>
    </location>
</feature>
<evidence type="ECO:0000256" key="2">
    <source>
        <dbReference type="ARBA" id="ARBA00006727"/>
    </source>
</evidence>
<feature type="transmembrane region" description="Helical" evidence="3">
    <location>
        <begin position="137"/>
        <end position="157"/>
    </location>
</feature>
<protein>
    <submittedName>
        <fullName evidence="5">MFS general substrate transporter</fullName>
    </submittedName>
</protein>
<feature type="transmembrane region" description="Helical" evidence="3">
    <location>
        <begin position="12"/>
        <end position="37"/>
    </location>
</feature>
<dbReference type="SUPFAM" id="SSF103473">
    <property type="entry name" value="MFS general substrate transporter"/>
    <property type="match status" value="1"/>
</dbReference>
<dbReference type="Gene3D" id="1.20.1250.20">
    <property type="entry name" value="MFS general substrate transporter like domains"/>
    <property type="match status" value="2"/>
</dbReference>
<evidence type="ECO:0000313" key="6">
    <source>
        <dbReference type="Proteomes" id="UP000070444"/>
    </source>
</evidence>
<feature type="transmembrane region" description="Helical" evidence="3">
    <location>
        <begin position="210"/>
        <end position="233"/>
    </location>
</feature>
<dbReference type="OMA" id="WALRIEA"/>
<dbReference type="PANTHER" id="PTHR11360:SF284">
    <property type="entry name" value="EG:103B4.3 PROTEIN-RELATED"/>
    <property type="match status" value="1"/>
</dbReference>
<feature type="domain" description="Major facilitator superfamily (MFS) profile" evidence="4">
    <location>
        <begin position="1"/>
        <end position="397"/>
    </location>
</feature>
<name>A0A137PH64_CONC2</name>
<dbReference type="GO" id="GO:0016020">
    <property type="term" value="C:membrane"/>
    <property type="evidence" value="ECO:0007669"/>
    <property type="project" value="UniProtKB-SubCell"/>
</dbReference>
<dbReference type="AlphaFoldDB" id="A0A137PH64"/>
<proteinExistence type="inferred from homology"/>
<dbReference type="InterPro" id="IPR036259">
    <property type="entry name" value="MFS_trans_sf"/>
</dbReference>
<dbReference type="GO" id="GO:0022857">
    <property type="term" value="F:transmembrane transporter activity"/>
    <property type="evidence" value="ECO:0007669"/>
    <property type="project" value="InterPro"/>
</dbReference>
<organism evidence="5 6">
    <name type="scientific">Conidiobolus coronatus (strain ATCC 28846 / CBS 209.66 / NRRL 28638)</name>
    <name type="common">Delacroixia coronata</name>
    <dbReference type="NCBI Taxonomy" id="796925"/>
    <lineage>
        <taxon>Eukaryota</taxon>
        <taxon>Fungi</taxon>
        <taxon>Fungi incertae sedis</taxon>
        <taxon>Zoopagomycota</taxon>
        <taxon>Entomophthoromycotina</taxon>
        <taxon>Entomophthoromycetes</taxon>
        <taxon>Entomophthorales</taxon>
        <taxon>Ancylistaceae</taxon>
        <taxon>Conidiobolus</taxon>
    </lineage>
</organism>
<feature type="transmembrane region" description="Helical" evidence="3">
    <location>
        <begin position="49"/>
        <end position="68"/>
    </location>
</feature>
<accession>A0A137PH64</accession>
<reference evidence="5 6" key="1">
    <citation type="journal article" date="2015" name="Genome Biol. Evol.">
        <title>Phylogenomic analyses indicate that early fungi evolved digesting cell walls of algal ancestors of land plants.</title>
        <authorList>
            <person name="Chang Y."/>
            <person name="Wang S."/>
            <person name="Sekimoto S."/>
            <person name="Aerts A.L."/>
            <person name="Choi C."/>
            <person name="Clum A."/>
            <person name="LaButti K.M."/>
            <person name="Lindquist E.A."/>
            <person name="Yee Ngan C."/>
            <person name="Ohm R.A."/>
            <person name="Salamov A.A."/>
            <person name="Grigoriev I.V."/>
            <person name="Spatafora J.W."/>
            <person name="Berbee M.L."/>
        </authorList>
    </citation>
    <scope>NUCLEOTIDE SEQUENCE [LARGE SCALE GENOMIC DNA]</scope>
    <source>
        <strain evidence="5 6">NRRL 28638</strain>
    </source>
</reference>
<feature type="transmembrane region" description="Helical" evidence="3">
    <location>
        <begin position="245"/>
        <end position="266"/>
    </location>
</feature>
<dbReference type="CDD" id="cd17352">
    <property type="entry name" value="MFS_MCT_SLC16"/>
    <property type="match status" value="1"/>
</dbReference>
<feature type="transmembrane region" description="Helical" evidence="3">
    <location>
        <begin position="105"/>
        <end position="125"/>
    </location>
</feature>
<keyword evidence="3" id="KW-1133">Transmembrane helix</keyword>
<evidence type="ECO:0000256" key="1">
    <source>
        <dbReference type="ARBA" id="ARBA00004141"/>
    </source>
</evidence>
<evidence type="ECO:0000259" key="4">
    <source>
        <dbReference type="PROSITE" id="PS50850"/>
    </source>
</evidence>
<comment type="subcellular location">
    <subcellularLocation>
        <location evidence="1">Membrane</location>
        <topology evidence="1">Multi-pass membrane protein</topology>
    </subcellularLocation>
</comment>
<feature type="transmembrane region" description="Helical" evidence="3">
    <location>
        <begin position="278"/>
        <end position="297"/>
    </location>
</feature>
<gene>
    <name evidence="5" type="ORF">CONCODRAFT_81067</name>
</gene>
<sequence>MNDVDGGYGWMVVIGSFLVNFAVLGFMYSFGVFYGYYLNFEFKDKMDSFGGVFIGTLSNCILALMGLISGSLTDKIGYRYTLAIGGFIYCLGLLLASFSTEAWHLFLTQGAMVGVGGSLAYFPAISSPSFWFQKKKGLAFGICVSGSGIGGLIWSPVIQALLSKVGFRWCLRICCLISTVFLAIALLLIKVKPIPASNPKKPVDLRLIKDIRFLSLFWTGLISSFGFLVPFYLIPLYGLAKGLSAYQTSILVGLINGGSALGRILLGSLADKVGRINIAILGIVIAGIICLVCWIFANSFAVLIVFVIIYGFSSGAFVSIFPALTSDLFNIYNIASVNGLLFMSTTIPNLLGTPIATTILNINTVDGVKDFTPVILYAGITPLVSCLGLFTLKYALSTVKE</sequence>
<dbReference type="PROSITE" id="PS50850">
    <property type="entry name" value="MFS"/>
    <property type="match status" value="1"/>
</dbReference>
<dbReference type="Proteomes" id="UP000070444">
    <property type="component" value="Unassembled WGS sequence"/>
</dbReference>
<feature type="transmembrane region" description="Helical" evidence="3">
    <location>
        <begin position="374"/>
        <end position="396"/>
    </location>
</feature>
<feature type="transmembrane region" description="Helical" evidence="3">
    <location>
        <begin position="80"/>
        <end position="99"/>
    </location>
</feature>
<keyword evidence="3" id="KW-0812">Transmembrane</keyword>
<keyword evidence="6" id="KW-1185">Reference proteome</keyword>
<dbReference type="EMBL" id="KQ964424">
    <property type="protein sequence ID" value="KXN74344.1"/>
    <property type="molecule type" value="Genomic_DNA"/>
</dbReference>
<dbReference type="OrthoDB" id="6499973at2759"/>
<keyword evidence="3" id="KW-0472">Membrane</keyword>
<feature type="transmembrane region" description="Helical" evidence="3">
    <location>
        <begin position="169"/>
        <end position="189"/>
    </location>
</feature>
<dbReference type="Pfam" id="PF07690">
    <property type="entry name" value="MFS_1"/>
    <property type="match status" value="1"/>
</dbReference>
<dbReference type="PANTHER" id="PTHR11360">
    <property type="entry name" value="MONOCARBOXYLATE TRANSPORTER"/>
    <property type="match status" value="1"/>
</dbReference>
<evidence type="ECO:0000256" key="3">
    <source>
        <dbReference type="SAM" id="Phobius"/>
    </source>
</evidence>
<dbReference type="InterPro" id="IPR050327">
    <property type="entry name" value="Proton-linked_MCT"/>
</dbReference>